<dbReference type="PANTHER" id="PTHR31205">
    <property type="entry name" value="ACTIN CROSS-LINKING PROTEIN (DUF569)"/>
    <property type="match status" value="1"/>
</dbReference>
<evidence type="ECO:0000259" key="2">
    <source>
        <dbReference type="Pfam" id="PF22932"/>
    </source>
</evidence>
<sequence>MEFFHDRTHVRLRSRADASLYLHADEDGWRVSLSPHRASLNTAWAVHLLRDPDTGANYVLLHSAAYGRYLGVRMDYDDAPQEGHPVGVVRVVQCVYNTPLQPGIMWEVLGAADGGGGVLLRQPVNQEPNEQLALHYTVEVIPPRPAPPQLPDQTPNGVAPVLLRRMIRYIRADNSGIFILARRGTLQFDGRSLHFLIGELANELDDNFNNITLCARAGFLGRVTPLVVDLPLSEETMDIVVLTTGSAAAMELQHPDIDAA</sequence>
<accession>A0A1B6PIH7</accession>
<keyword evidence="4" id="KW-1185">Reference proteome</keyword>
<organism evidence="3 4">
    <name type="scientific">Sorghum bicolor</name>
    <name type="common">Sorghum</name>
    <name type="synonym">Sorghum vulgare</name>
    <dbReference type="NCBI Taxonomy" id="4558"/>
    <lineage>
        <taxon>Eukaryota</taxon>
        <taxon>Viridiplantae</taxon>
        <taxon>Streptophyta</taxon>
        <taxon>Embryophyta</taxon>
        <taxon>Tracheophyta</taxon>
        <taxon>Spermatophyta</taxon>
        <taxon>Magnoliopsida</taxon>
        <taxon>Liliopsida</taxon>
        <taxon>Poales</taxon>
        <taxon>Poaceae</taxon>
        <taxon>PACMAD clade</taxon>
        <taxon>Panicoideae</taxon>
        <taxon>Andropogonodae</taxon>
        <taxon>Andropogoneae</taxon>
        <taxon>Sorghinae</taxon>
        <taxon>Sorghum</taxon>
    </lineage>
</organism>
<feature type="domain" description="DUF569" evidence="2">
    <location>
        <begin position="164"/>
        <end position="242"/>
    </location>
</feature>
<gene>
    <name evidence="3" type="ORF">SORBI_3007G188400</name>
</gene>
<dbReference type="InterPro" id="IPR054726">
    <property type="entry name" value="Ubiq_DUF569-assoc"/>
</dbReference>
<dbReference type="Pfam" id="PF04601">
    <property type="entry name" value="DUF569"/>
    <property type="match status" value="1"/>
</dbReference>
<dbReference type="PANTHER" id="PTHR31205:SF48">
    <property type="entry name" value="DUF569 DOMAIN-CONTAINING PROTEIN"/>
    <property type="match status" value="1"/>
</dbReference>
<dbReference type="Gramene" id="KXG25496">
    <property type="protein sequence ID" value="KXG25496"/>
    <property type="gene ID" value="SORBI_3007G188400"/>
</dbReference>
<dbReference type="InterPro" id="IPR007679">
    <property type="entry name" value="DUF569"/>
</dbReference>
<name>A0A1B6PIH7_SORBI</name>
<reference evidence="3 4" key="1">
    <citation type="journal article" date="2009" name="Nature">
        <title>The Sorghum bicolor genome and the diversification of grasses.</title>
        <authorList>
            <person name="Paterson A.H."/>
            <person name="Bowers J.E."/>
            <person name="Bruggmann R."/>
            <person name="Dubchak I."/>
            <person name="Grimwood J."/>
            <person name="Gundlach H."/>
            <person name="Haberer G."/>
            <person name="Hellsten U."/>
            <person name="Mitros T."/>
            <person name="Poliakov A."/>
            <person name="Schmutz J."/>
            <person name="Spannagl M."/>
            <person name="Tang H."/>
            <person name="Wang X."/>
            <person name="Wicker T."/>
            <person name="Bharti A.K."/>
            <person name="Chapman J."/>
            <person name="Feltus F.A."/>
            <person name="Gowik U."/>
            <person name="Grigoriev I.V."/>
            <person name="Lyons E."/>
            <person name="Maher C.A."/>
            <person name="Martis M."/>
            <person name="Narechania A."/>
            <person name="Otillar R.P."/>
            <person name="Penning B.W."/>
            <person name="Salamov A.A."/>
            <person name="Wang Y."/>
            <person name="Zhang L."/>
            <person name="Carpita N.C."/>
            <person name="Freeling M."/>
            <person name="Gingle A.R."/>
            <person name="Hash C.T."/>
            <person name="Keller B."/>
            <person name="Klein P."/>
            <person name="Kresovich S."/>
            <person name="McCann M.C."/>
            <person name="Ming R."/>
            <person name="Peterson D.G."/>
            <person name="Mehboob-ur-Rahman"/>
            <person name="Ware D."/>
            <person name="Westhoff P."/>
            <person name="Mayer K.F."/>
            <person name="Messing J."/>
            <person name="Rokhsar D.S."/>
        </authorList>
    </citation>
    <scope>NUCLEOTIDE SEQUENCE [LARGE SCALE GENOMIC DNA]</scope>
    <source>
        <strain evidence="4">cv. BTx623</strain>
    </source>
</reference>
<dbReference type="InParanoid" id="A0A1B6PIH7"/>
<dbReference type="Pfam" id="PF22932">
    <property type="entry name" value="Ubiq_DUF_assoc"/>
    <property type="match status" value="1"/>
</dbReference>
<proteinExistence type="predicted"/>
<evidence type="ECO:0000313" key="3">
    <source>
        <dbReference type="EMBL" id="KXG25496.1"/>
    </source>
</evidence>
<dbReference type="eggNOG" id="ENOG502R44K">
    <property type="taxonomic scope" value="Eukaryota"/>
</dbReference>
<evidence type="ECO:0000313" key="4">
    <source>
        <dbReference type="Proteomes" id="UP000000768"/>
    </source>
</evidence>
<reference evidence="4" key="2">
    <citation type="journal article" date="2018" name="Plant J.">
        <title>The Sorghum bicolor reference genome: improved assembly, gene annotations, a transcriptome atlas, and signatures of genome organization.</title>
        <authorList>
            <person name="McCormick R.F."/>
            <person name="Truong S.K."/>
            <person name="Sreedasyam A."/>
            <person name="Jenkins J."/>
            <person name="Shu S."/>
            <person name="Sims D."/>
            <person name="Kennedy M."/>
            <person name="Amirebrahimi M."/>
            <person name="Weers B.D."/>
            <person name="McKinley B."/>
            <person name="Mattison A."/>
            <person name="Morishige D.T."/>
            <person name="Grimwood J."/>
            <person name="Schmutz J."/>
            <person name="Mullet J.E."/>
        </authorList>
    </citation>
    <scope>NUCLEOTIDE SEQUENCE [LARGE SCALE GENOMIC DNA]</scope>
    <source>
        <strain evidence="4">cv. BTx623</strain>
    </source>
</reference>
<evidence type="ECO:0000259" key="1">
    <source>
        <dbReference type="Pfam" id="PF04601"/>
    </source>
</evidence>
<feature type="domain" description="DUF569" evidence="1">
    <location>
        <begin position="1"/>
        <end position="71"/>
    </location>
</feature>
<dbReference type="EMBL" id="CM000766">
    <property type="protein sequence ID" value="KXG25496.1"/>
    <property type="molecule type" value="Genomic_DNA"/>
</dbReference>
<protein>
    <submittedName>
        <fullName evidence="3">Uncharacterized protein</fullName>
    </submittedName>
</protein>
<dbReference type="AlphaFoldDB" id="A0A1B6PIH7"/>
<dbReference type="OMA" id="MIRYIRA"/>
<dbReference type="Proteomes" id="UP000000768">
    <property type="component" value="Chromosome 7"/>
</dbReference>